<dbReference type="PANTHER" id="PTHR13124:SF12">
    <property type="entry name" value="LARGE RIBOSOMAL SUBUNIT PROTEIN ML46"/>
    <property type="match status" value="1"/>
</dbReference>
<evidence type="ECO:0000313" key="11">
    <source>
        <dbReference type="EMBL" id="KAF6200377.1"/>
    </source>
</evidence>
<dbReference type="GO" id="GO:0005762">
    <property type="term" value="C:mitochondrial large ribosomal subunit"/>
    <property type="evidence" value="ECO:0007669"/>
    <property type="project" value="TreeGrafter"/>
</dbReference>
<evidence type="ECO:0000256" key="1">
    <source>
        <dbReference type="ARBA" id="ARBA00004173"/>
    </source>
</evidence>
<evidence type="ECO:0000256" key="5">
    <source>
        <dbReference type="ARBA" id="ARBA00023128"/>
    </source>
</evidence>
<keyword evidence="6" id="KW-0687">Ribonucleoprotein</keyword>
<dbReference type="SUPFAM" id="SSF55811">
    <property type="entry name" value="Nudix"/>
    <property type="match status" value="1"/>
</dbReference>
<dbReference type="AlphaFoldDB" id="A0A6A4IRW5"/>
<dbReference type="InterPro" id="IPR033650">
    <property type="entry name" value="Ribosomal_mL46_NUDIX"/>
</dbReference>
<organism evidence="11 12">
    <name type="scientific">Apolygus lucorum</name>
    <name type="common">Small green plant bug</name>
    <name type="synonym">Lygocoris lucorum</name>
    <dbReference type="NCBI Taxonomy" id="248454"/>
    <lineage>
        <taxon>Eukaryota</taxon>
        <taxon>Metazoa</taxon>
        <taxon>Ecdysozoa</taxon>
        <taxon>Arthropoda</taxon>
        <taxon>Hexapoda</taxon>
        <taxon>Insecta</taxon>
        <taxon>Pterygota</taxon>
        <taxon>Neoptera</taxon>
        <taxon>Paraneoptera</taxon>
        <taxon>Hemiptera</taxon>
        <taxon>Heteroptera</taxon>
        <taxon>Panheteroptera</taxon>
        <taxon>Cimicomorpha</taxon>
        <taxon>Miridae</taxon>
        <taxon>Mirini</taxon>
        <taxon>Apolygus</taxon>
    </lineage>
</organism>
<sequence length="261" mass="29986">MFSLVRKVVLRGEVRRLSSSSEKWDLVSAVSLERLPIITRELKDVEIRFKAFLNQIEKERSHKSNFELRGEADKKRAKELEKGAEQDLDSQQQQTAQDFLDACTEELQKFKFAKRLGSPDVENDTKSTQRAKDRRLLLLVKDKFGNQSDSKPLWMLPQGKHQGEPSLRATAERVLAEKCGPNLQVKWLGNAPAGFYKFKYPKALRKEAVGAKIFFFKAQLLNGSVDASNCADFHWATRNELNGLHEDYRKSVSMFLIDEEH</sequence>
<keyword evidence="12" id="KW-1185">Reference proteome</keyword>
<evidence type="ECO:0000259" key="10">
    <source>
        <dbReference type="Pfam" id="PF11788"/>
    </source>
</evidence>
<gene>
    <name evidence="11" type="ORF">GE061_006680</name>
</gene>
<comment type="similarity">
    <text evidence="2">Belongs to the mitochondrion-specific ribosomal protein mL46 family.</text>
</comment>
<dbReference type="GO" id="GO:0003735">
    <property type="term" value="F:structural constituent of ribosome"/>
    <property type="evidence" value="ECO:0007669"/>
    <property type="project" value="InterPro"/>
</dbReference>
<evidence type="ECO:0000256" key="9">
    <source>
        <dbReference type="SAM" id="MobiDB-lite"/>
    </source>
</evidence>
<dbReference type="GO" id="GO:0005743">
    <property type="term" value="C:mitochondrial inner membrane"/>
    <property type="evidence" value="ECO:0007669"/>
    <property type="project" value="UniProtKB-ARBA"/>
</dbReference>
<keyword evidence="3" id="KW-0809">Transit peptide</keyword>
<dbReference type="EMBL" id="WIXP02000014">
    <property type="protein sequence ID" value="KAF6200377.1"/>
    <property type="molecule type" value="Genomic_DNA"/>
</dbReference>
<protein>
    <recommendedName>
        <fullName evidence="7">Large ribosomal subunit protein mL46</fullName>
    </recommendedName>
    <alternativeName>
        <fullName evidence="8">39S ribosomal protein L46, mitochondrial</fullName>
    </alternativeName>
</protein>
<evidence type="ECO:0000313" key="12">
    <source>
        <dbReference type="Proteomes" id="UP000466442"/>
    </source>
</evidence>
<dbReference type="InterPro" id="IPR021757">
    <property type="entry name" value="Ribosomal_mL46_N"/>
</dbReference>
<evidence type="ECO:0000256" key="6">
    <source>
        <dbReference type="ARBA" id="ARBA00023274"/>
    </source>
</evidence>
<feature type="compositionally biased region" description="Basic and acidic residues" evidence="9">
    <location>
        <begin position="64"/>
        <end position="85"/>
    </location>
</feature>
<dbReference type="CDD" id="cd04661">
    <property type="entry name" value="NUDIX_MRP_L46"/>
    <property type="match status" value="1"/>
</dbReference>
<evidence type="ECO:0000256" key="2">
    <source>
        <dbReference type="ARBA" id="ARBA00009070"/>
    </source>
</evidence>
<dbReference type="Pfam" id="PF11788">
    <property type="entry name" value="MRP-L46"/>
    <property type="match status" value="1"/>
</dbReference>
<evidence type="ECO:0000256" key="4">
    <source>
        <dbReference type="ARBA" id="ARBA00022980"/>
    </source>
</evidence>
<feature type="domain" description="Large ribosomal subunit protein mL46 N-terminal" evidence="10">
    <location>
        <begin position="24"/>
        <end position="112"/>
    </location>
</feature>
<keyword evidence="4" id="KW-0689">Ribosomal protein</keyword>
<reference evidence="11" key="1">
    <citation type="journal article" date="2021" name="Mol. Ecol. Resour.">
        <title>Apolygus lucorum genome provides insights into omnivorousness and mesophyll feeding.</title>
        <authorList>
            <person name="Liu Y."/>
            <person name="Liu H."/>
            <person name="Wang H."/>
            <person name="Huang T."/>
            <person name="Liu B."/>
            <person name="Yang B."/>
            <person name="Yin L."/>
            <person name="Li B."/>
            <person name="Zhang Y."/>
            <person name="Zhang S."/>
            <person name="Jiang F."/>
            <person name="Zhang X."/>
            <person name="Ren Y."/>
            <person name="Wang B."/>
            <person name="Wang S."/>
            <person name="Lu Y."/>
            <person name="Wu K."/>
            <person name="Fan W."/>
            <person name="Wang G."/>
        </authorList>
    </citation>
    <scope>NUCLEOTIDE SEQUENCE</scope>
    <source>
        <strain evidence="11">12Hb</strain>
    </source>
</reference>
<evidence type="ECO:0000256" key="3">
    <source>
        <dbReference type="ARBA" id="ARBA00022946"/>
    </source>
</evidence>
<dbReference type="InterPro" id="IPR040008">
    <property type="entry name" value="Ribosomal_mL46"/>
</dbReference>
<feature type="region of interest" description="Disordered" evidence="9">
    <location>
        <begin position="64"/>
        <end position="95"/>
    </location>
</feature>
<dbReference type="Gene3D" id="3.90.79.10">
    <property type="entry name" value="Nucleoside Triphosphate Pyrophosphohydrolase"/>
    <property type="match status" value="1"/>
</dbReference>
<accession>A0A6A4IRW5</accession>
<dbReference type="InterPro" id="IPR015797">
    <property type="entry name" value="NUDIX_hydrolase-like_dom_sf"/>
</dbReference>
<comment type="subcellular location">
    <subcellularLocation>
        <location evidence="1">Mitochondrion</location>
    </subcellularLocation>
</comment>
<dbReference type="OrthoDB" id="194611at2759"/>
<dbReference type="FunFam" id="3.90.79.10:FF:000018">
    <property type="entry name" value="39S ribosomal protein L46, mitochondrial"/>
    <property type="match status" value="1"/>
</dbReference>
<name>A0A6A4IRW5_APOLU</name>
<comment type="caution">
    <text evidence="11">The sequence shown here is derived from an EMBL/GenBank/DDBJ whole genome shotgun (WGS) entry which is preliminary data.</text>
</comment>
<dbReference type="PANTHER" id="PTHR13124">
    <property type="entry name" value="39S RIBOSOMAL PROTEIN L46, MITOCHONDRIAL PRECURSOR-RELATED"/>
    <property type="match status" value="1"/>
</dbReference>
<dbReference type="Proteomes" id="UP000466442">
    <property type="component" value="Unassembled WGS sequence"/>
</dbReference>
<evidence type="ECO:0000256" key="7">
    <source>
        <dbReference type="ARBA" id="ARBA00035190"/>
    </source>
</evidence>
<proteinExistence type="inferred from homology"/>
<evidence type="ECO:0000256" key="8">
    <source>
        <dbReference type="ARBA" id="ARBA00035534"/>
    </source>
</evidence>
<keyword evidence="5" id="KW-0496">Mitochondrion</keyword>